<feature type="region of interest" description="Disordered" evidence="1">
    <location>
        <begin position="1"/>
        <end position="22"/>
    </location>
</feature>
<dbReference type="Proteomes" id="UP000532194">
    <property type="component" value="Unassembled WGS sequence"/>
</dbReference>
<comment type="caution">
    <text evidence="2">The sequence shown here is derived from an EMBL/GenBank/DDBJ whole genome shotgun (WGS) entry which is preliminary data.</text>
</comment>
<gene>
    <name evidence="2" type="ORF">G1C95_0749</name>
</gene>
<evidence type="ECO:0000313" key="3">
    <source>
        <dbReference type="Proteomes" id="UP000532194"/>
    </source>
</evidence>
<dbReference type="RefSeq" id="WP_169171624.1">
    <property type="nucleotide sequence ID" value="NZ_JAAIII010000002.1"/>
</dbReference>
<dbReference type="EMBL" id="JAAIII010000002">
    <property type="protein sequence ID" value="NMM93564.1"/>
    <property type="molecule type" value="Genomic_DNA"/>
</dbReference>
<evidence type="ECO:0000313" key="2">
    <source>
        <dbReference type="EMBL" id="NMM93564.1"/>
    </source>
</evidence>
<accession>A0A7Y0ENK6</accession>
<reference evidence="2 3" key="1">
    <citation type="submission" date="2020-02" db="EMBL/GenBank/DDBJ databases">
        <title>Characterization of phylogenetic diversity of novel bifidobacterial species isolated in Czech ZOOs.</title>
        <authorList>
            <person name="Lugli G.A."/>
            <person name="Vera N.B."/>
            <person name="Ventura M."/>
        </authorList>
    </citation>
    <scope>NUCLEOTIDE SEQUENCE [LARGE SCALE GENOMIC DNA]</scope>
    <source>
        <strain evidence="2 3">DSM 109957</strain>
    </source>
</reference>
<dbReference type="AlphaFoldDB" id="A0A7Y0ENK6"/>
<organism evidence="2 3">
    <name type="scientific">Bifidobacterium oedipodis</name>
    <dbReference type="NCBI Taxonomy" id="2675322"/>
    <lineage>
        <taxon>Bacteria</taxon>
        <taxon>Bacillati</taxon>
        <taxon>Actinomycetota</taxon>
        <taxon>Actinomycetes</taxon>
        <taxon>Bifidobacteriales</taxon>
        <taxon>Bifidobacteriaceae</taxon>
        <taxon>Bifidobacterium</taxon>
    </lineage>
</organism>
<name>A0A7Y0ENK6_9BIFI</name>
<keyword evidence="3" id="KW-1185">Reference proteome</keyword>
<sequence>MQTNAHGTERNSDTDSDEIAPEAAPVRGIGTLEIREPRQFCGIVRARTIHVADVLDAHGIICDCLILDNGTLQCFADLHAHRISGNGCIRINGALECDSLDLTGDLETHGEIICSGTLNINGSLINTRRVTADTIILNGACKGRELDGRNLDIRPLNSNMFARFGMNRFDAGIEVVQINANQLKAQGLRCQSLKANKALLRNDSHVQSAICDAALGTDRTSSVVLVGGDCRRVHLKTA</sequence>
<protein>
    <submittedName>
        <fullName evidence="2">Uncharacterized protein</fullName>
    </submittedName>
</protein>
<evidence type="ECO:0000256" key="1">
    <source>
        <dbReference type="SAM" id="MobiDB-lite"/>
    </source>
</evidence>
<proteinExistence type="predicted"/>